<evidence type="ECO:0000256" key="1">
    <source>
        <dbReference type="ARBA" id="ARBA00022857"/>
    </source>
</evidence>
<dbReference type="SUPFAM" id="SSF51735">
    <property type="entry name" value="NAD(P)-binding Rossmann-fold domains"/>
    <property type="match status" value="1"/>
</dbReference>
<evidence type="ECO:0000313" key="3">
    <source>
        <dbReference type="EMBL" id="KAA9159476.1"/>
    </source>
</evidence>
<protein>
    <submittedName>
        <fullName evidence="3">SDR family oxidoreductase</fullName>
    </submittedName>
</protein>
<dbReference type="InterPro" id="IPR036291">
    <property type="entry name" value="NAD(P)-bd_dom_sf"/>
</dbReference>
<dbReference type="EMBL" id="VMNW02000029">
    <property type="protein sequence ID" value="KAA9159476.1"/>
    <property type="molecule type" value="Genomic_DNA"/>
</dbReference>
<dbReference type="Gene3D" id="3.40.50.720">
    <property type="entry name" value="NAD(P)-binding Rossmann-like Domain"/>
    <property type="match status" value="1"/>
</dbReference>
<dbReference type="OrthoDB" id="286404at2"/>
<dbReference type="GO" id="GO:0008670">
    <property type="term" value="F:2,4-dienoyl-CoA reductase (NADPH) activity"/>
    <property type="evidence" value="ECO:0007669"/>
    <property type="project" value="InterPro"/>
</dbReference>
<sequence>MFQSGLLKDRVALVTGGGTGLGLETATLLASLGAHVVIAGRRIEVAETAAAGIAAAGGQATALQLDVRDYPMVEQIVGEIVHRTGSLDILVNNAAGNFRCDTEKLSAGGWRAIVDIDLNGTFHCCRAAFTALSASPHVGRIISIISSYAWSGWPGCAPAAAAKAGIQSLMRTLAVEWGDRNILCNSVAPGAIADTEGTKRIHEDTGRGAHELARVPVGRFGSRADVAGAVAFLASPAGQYINGTDLVVDGGRQFSFAQEQRS</sequence>
<dbReference type="FunFam" id="3.40.50.720:FF:000084">
    <property type="entry name" value="Short-chain dehydrogenase reductase"/>
    <property type="match status" value="1"/>
</dbReference>
<evidence type="ECO:0000313" key="4">
    <source>
        <dbReference type="Proteomes" id="UP000319769"/>
    </source>
</evidence>
<proteinExistence type="predicted"/>
<dbReference type="InterPro" id="IPR002347">
    <property type="entry name" value="SDR_fam"/>
</dbReference>
<dbReference type="PRINTS" id="PR00080">
    <property type="entry name" value="SDRFAMILY"/>
</dbReference>
<dbReference type="Proteomes" id="UP000319769">
    <property type="component" value="Unassembled WGS sequence"/>
</dbReference>
<dbReference type="GO" id="GO:0009062">
    <property type="term" value="P:fatty acid catabolic process"/>
    <property type="evidence" value="ECO:0007669"/>
    <property type="project" value="InterPro"/>
</dbReference>
<dbReference type="PANTHER" id="PTHR43296:SF2">
    <property type="entry name" value="PEROXISOMAL 2,4-DIENOYL-COA REDUCTASE [(3E)-ENOYL-COA-PRODUCING]"/>
    <property type="match status" value="1"/>
</dbReference>
<accession>A0A5N0V143</accession>
<organism evidence="3 4">
    <name type="scientific">Amycolatopsis acidicola</name>
    <dbReference type="NCBI Taxonomy" id="2596893"/>
    <lineage>
        <taxon>Bacteria</taxon>
        <taxon>Bacillati</taxon>
        <taxon>Actinomycetota</taxon>
        <taxon>Actinomycetes</taxon>
        <taxon>Pseudonocardiales</taxon>
        <taxon>Pseudonocardiaceae</taxon>
        <taxon>Amycolatopsis</taxon>
    </lineage>
</organism>
<dbReference type="InterPro" id="IPR045017">
    <property type="entry name" value="DECR2-like"/>
</dbReference>
<gene>
    <name evidence="3" type="ORF">FPZ12_020090</name>
</gene>
<name>A0A5N0V143_9PSEU</name>
<keyword evidence="4" id="KW-1185">Reference proteome</keyword>
<keyword evidence="2" id="KW-0560">Oxidoreductase</keyword>
<dbReference type="Pfam" id="PF13561">
    <property type="entry name" value="adh_short_C2"/>
    <property type="match status" value="1"/>
</dbReference>
<keyword evidence="1" id="KW-0521">NADP</keyword>
<dbReference type="AlphaFoldDB" id="A0A5N0V143"/>
<evidence type="ECO:0000256" key="2">
    <source>
        <dbReference type="ARBA" id="ARBA00023002"/>
    </source>
</evidence>
<comment type="caution">
    <text evidence="3">The sequence shown here is derived from an EMBL/GenBank/DDBJ whole genome shotgun (WGS) entry which is preliminary data.</text>
</comment>
<dbReference type="PRINTS" id="PR00081">
    <property type="entry name" value="GDHRDH"/>
</dbReference>
<dbReference type="PANTHER" id="PTHR43296">
    <property type="entry name" value="PEROXISOMAL 2,4-DIENOYL-COA REDUCTASE"/>
    <property type="match status" value="1"/>
</dbReference>
<reference evidence="3" key="1">
    <citation type="submission" date="2019-09" db="EMBL/GenBank/DDBJ databases">
        <authorList>
            <person name="Teo W.F.A."/>
            <person name="Duangmal K."/>
        </authorList>
    </citation>
    <scope>NUCLEOTIDE SEQUENCE [LARGE SCALE GENOMIC DNA]</scope>
    <source>
        <strain evidence="3">K81G1</strain>
    </source>
</reference>